<dbReference type="RefSeq" id="WP_198916030.1">
    <property type="nucleotide sequence ID" value="NZ_JAEKPD010000008.1"/>
</dbReference>
<dbReference type="Proteomes" id="UP000642488">
    <property type="component" value="Unassembled WGS sequence"/>
</dbReference>
<dbReference type="EMBL" id="JAEKPD010000008">
    <property type="protein sequence ID" value="MBJ3762849.1"/>
    <property type="molecule type" value="Genomic_DNA"/>
</dbReference>
<evidence type="ECO:0000313" key="3">
    <source>
        <dbReference type="EMBL" id="MBJ3762849.1"/>
    </source>
</evidence>
<dbReference type="Pfam" id="PF09832">
    <property type="entry name" value="DUF2059"/>
    <property type="match status" value="1"/>
</dbReference>
<protein>
    <submittedName>
        <fullName evidence="3">DUF2059 domain-containing protein</fullName>
    </submittedName>
</protein>
<organism evidence="3 4">
    <name type="scientific">Palleronia pontilimi</name>
    <dbReference type="NCBI Taxonomy" id="1964209"/>
    <lineage>
        <taxon>Bacteria</taxon>
        <taxon>Pseudomonadati</taxon>
        <taxon>Pseudomonadota</taxon>
        <taxon>Alphaproteobacteria</taxon>
        <taxon>Rhodobacterales</taxon>
        <taxon>Roseobacteraceae</taxon>
        <taxon>Palleronia</taxon>
    </lineage>
</organism>
<reference evidence="3" key="1">
    <citation type="submission" date="2020-12" db="EMBL/GenBank/DDBJ databases">
        <title>Bacterial taxonomy.</title>
        <authorList>
            <person name="Pan X."/>
        </authorList>
    </citation>
    <scope>NUCLEOTIDE SEQUENCE</scope>
    <source>
        <strain evidence="3">KCTC 52957</strain>
    </source>
</reference>
<feature type="signal peptide" evidence="1">
    <location>
        <begin position="1"/>
        <end position="19"/>
    </location>
</feature>
<sequence>MSTRYLVPLLLVLAPPALAAPSAATQALFDALRLGDVIAIMRQEGVEYGADLEAEMFPGDGGPAWAAAVDTIYDAAAMERGILDGLDTRLEDDDAEELADFFTSEPGQTIVDLEIEARRAMRDSDVEEAAEERAMQMRQDGSERMDLIEDFIAANGLIEQNIAGALNSNFAFYRGLDEGNAFEVPMTEDQMIMDVWAQEPEIRDDTEQWVYGYLTLAYQPLSDGDLEAYIALSQTDAGQALNDALFAAFDVVYSDISRQLGARAADFMQGEDI</sequence>
<evidence type="ECO:0000256" key="1">
    <source>
        <dbReference type="SAM" id="SignalP"/>
    </source>
</evidence>
<dbReference type="InterPro" id="IPR018637">
    <property type="entry name" value="DUF2059"/>
</dbReference>
<feature type="domain" description="DUF2059" evidence="2">
    <location>
        <begin position="77"/>
        <end position="135"/>
    </location>
</feature>
<gene>
    <name evidence="3" type="ORF">ILP92_08840</name>
</gene>
<feature type="chain" id="PRO_5037896608" evidence="1">
    <location>
        <begin position="20"/>
        <end position="273"/>
    </location>
</feature>
<evidence type="ECO:0000259" key="2">
    <source>
        <dbReference type="Pfam" id="PF09832"/>
    </source>
</evidence>
<comment type="caution">
    <text evidence="3">The sequence shown here is derived from an EMBL/GenBank/DDBJ whole genome shotgun (WGS) entry which is preliminary data.</text>
</comment>
<evidence type="ECO:0000313" key="4">
    <source>
        <dbReference type="Proteomes" id="UP000642488"/>
    </source>
</evidence>
<keyword evidence="1" id="KW-0732">Signal</keyword>
<name>A0A934I9A7_9RHOB</name>
<keyword evidence="4" id="KW-1185">Reference proteome</keyword>
<proteinExistence type="predicted"/>
<accession>A0A934I9A7</accession>
<dbReference type="AlphaFoldDB" id="A0A934I9A7"/>